<gene>
    <name evidence="7" type="ORF">B1B_01611</name>
</gene>
<dbReference type="SUPFAM" id="SSF55103">
    <property type="entry name" value="FAD-linked oxidases, C-terminal domain"/>
    <property type="match status" value="1"/>
</dbReference>
<keyword evidence="5" id="KW-0560">Oxidoreductase</keyword>
<dbReference type="InterPro" id="IPR004113">
    <property type="entry name" value="FAD-bd_oxidored_4_C"/>
</dbReference>
<dbReference type="Gene3D" id="1.10.45.10">
    <property type="entry name" value="Vanillyl-alcohol Oxidase, Chain A, domain 4"/>
    <property type="match status" value="1"/>
</dbReference>
<dbReference type="InterPro" id="IPR036318">
    <property type="entry name" value="FAD-bd_PCMH-like_sf"/>
</dbReference>
<name>T1C3H5_9ZZZZ</name>
<dbReference type="InterPro" id="IPR051914">
    <property type="entry name" value="FAD-linked_OxidoTrans_Type4"/>
</dbReference>
<dbReference type="AlphaFoldDB" id="T1C3H5"/>
<evidence type="ECO:0000256" key="5">
    <source>
        <dbReference type="ARBA" id="ARBA00023002"/>
    </source>
</evidence>
<comment type="caution">
    <text evidence="7">The sequence shown here is derived from an EMBL/GenBank/DDBJ whole genome shotgun (WGS) entry which is preliminary data.</text>
</comment>
<dbReference type="InterPro" id="IPR016169">
    <property type="entry name" value="FAD-bd_PCMH_sub2"/>
</dbReference>
<protein>
    <submittedName>
        <fullName evidence="7">Glycolate oxidase, subunit GlcD</fullName>
    </submittedName>
</protein>
<proteinExistence type="inferred from homology"/>
<evidence type="ECO:0000256" key="1">
    <source>
        <dbReference type="ARBA" id="ARBA00001974"/>
    </source>
</evidence>
<dbReference type="SUPFAM" id="SSF56176">
    <property type="entry name" value="FAD-binding/transporter-associated domain-like"/>
    <property type="match status" value="1"/>
</dbReference>
<dbReference type="Gene3D" id="3.30.70.2740">
    <property type="match status" value="1"/>
</dbReference>
<dbReference type="InterPro" id="IPR016171">
    <property type="entry name" value="Vanillyl_alc_oxidase_C-sub2"/>
</dbReference>
<dbReference type="InterPro" id="IPR006094">
    <property type="entry name" value="Oxid_FAD_bind_N"/>
</dbReference>
<dbReference type="Pfam" id="PF01565">
    <property type="entry name" value="FAD_binding_4"/>
    <property type="match status" value="1"/>
</dbReference>
<dbReference type="Gene3D" id="3.30.465.10">
    <property type="match status" value="1"/>
</dbReference>
<dbReference type="PANTHER" id="PTHR42934">
    <property type="entry name" value="GLYCOLATE OXIDASE SUBUNIT GLCD"/>
    <property type="match status" value="1"/>
</dbReference>
<dbReference type="EMBL" id="AUZY01001032">
    <property type="protein sequence ID" value="EQD76552.1"/>
    <property type="molecule type" value="Genomic_DNA"/>
</dbReference>
<dbReference type="PANTHER" id="PTHR42934:SF2">
    <property type="entry name" value="GLYCOLATE OXIDASE SUBUNIT GLCD"/>
    <property type="match status" value="1"/>
</dbReference>
<evidence type="ECO:0000313" key="7">
    <source>
        <dbReference type="EMBL" id="EQD76552.1"/>
    </source>
</evidence>
<dbReference type="PROSITE" id="PS51387">
    <property type="entry name" value="FAD_PCMH"/>
    <property type="match status" value="1"/>
</dbReference>
<dbReference type="FunFam" id="3.30.70.2740:FF:000001">
    <property type="entry name" value="D-lactate dehydrogenase mitochondrial"/>
    <property type="match status" value="1"/>
</dbReference>
<dbReference type="InterPro" id="IPR016166">
    <property type="entry name" value="FAD-bd_PCMH"/>
</dbReference>
<dbReference type="GO" id="GO:0016491">
    <property type="term" value="F:oxidoreductase activity"/>
    <property type="evidence" value="ECO:0007669"/>
    <property type="project" value="UniProtKB-KW"/>
</dbReference>
<reference evidence="7" key="1">
    <citation type="submission" date="2013-08" db="EMBL/GenBank/DDBJ databases">
        <authorList>
            <person name="Mendez C."/>
            <person name="Richter M."/>
            <person name="Ferrer M."/>
            <person name="Sanchez J."/>
        </authorList>
    </citation>
    <scope>NUCLEOTIDE SEQUENCE</scope>
</reference>
<keyword evidence="3" id="KW-0285">Flavoprotein</keyword>
<dbReference type="FunFam" id="1.10.45.10:FF:000001">
    <property type="entry name" value="D-lactate dehydrogenase mitochondrial"/>
    <property type="match status" value="1"/>
</dbReference>
<comment type="cofactor">
    <cofactor evidence="1">
        <name>FAD</name>
        <dbReference type="ChEBI" id="CHEBI:57692"/>
    </cofactor>
</comment>
<comment type="similarity">
    <text evidence="2">Belongs to the FAD-binding oxidoreductase/transferase type 4 family.</text>
</comment>
<accession>T1C3H5</accession>
<evidence type="ECO:0000259" key="6">
    <source>
        <dbReference type="PROSITE" id="PS51387"/>
    </source>
</evidence>
<keyword evidence="4" id="KW-0274">FAD</keyword>
<dbReference type="GO" id="GO:0071949">
    <property type="term" value="F:FAD binding"/>
    <property type="evidence" value="ECO:0007669"/>
    <property type="project" value="InterPro"/>
</dbReference>
<feature type="domain" description="FAD-binding PCMH-type" evidence="6">
    <location>
        <begin position="36"/>
        <end position="215"/>
    </location>
</feature>
<reference evidence="7" key="2">
    <citation type="journal article" date="2014" name="ISME J.">
        <title>Microbial stratification in low pH oxic and suboxic macroscopic growths along an acid mine drainage.</title>
        <authorList>
            <person name="Mendez-Garcia C."/>
            <person name="Mesa V."/>
            <person name="Sprenger R.R."/>
            <person name="Richter M."/>
            <person name="Diez M.S."/>
            <person name="Solano J."/>
            <person name="Bargiela R."/>
            <person name="Golyshina O.V."/>
            <person name="Manteca A."/>
            <person name="Ramos J.L."/>
            <person name="Gallego J.R."/>
            <person name="Llorente I."/>
            <person name="Martins Dos Santos V.A."/>
            <person name="Jensen O.N."/>
            <person name="Pelaez A.I."/>
            <person name="Sanchez J."/>
            <person name="Ferrer M."/>
        </authorList>
    </citation>
    <scope>NUCLEOTIDE SEQUENCE</scope>
</reference>
<evidence type="ECO:0000256" key="2">
    <source>
        <dbReference type="ARBA" id="ARBA00008000"/>
    </source>
</evidence>
<evidence type="ECO:0000256" key="4">
    <source>
        <dbReference type="ARBA" id="ARBA00022827"/>
    </source>
</evidence>
<dbReference type="InterPro" id="IPR016164">
    <property type="entry name" value="FAD-linked_Oxase-like_C"/>
</dbReference>
<organism evidence="7">
    <name type="scientific">mine drainage metagenome</name>
    <dbReference type="NCBI Taxonomy" id="410659"/>
    <lineage>
        <taxon>unclassified sequences</taxon>
        <taxon>metagenomes</taxon>
        <taxon>ecological metagenomes</taxon>
    </lineage>
</organism>
<sequence>MISKSGLEVLRSVLGDARCRTDLATTLAYSYDNSRLHHRPDAVVFPEKTGEIEAIVAFAAQDRIPLVARGLGSNTTGASVPVEGGLVLSTERIRAILEFAPEDRLIVAEPGALNEDVQRAAAARGLFWPPDPSSASHSTVGGNIATNAGGPRAVRYGTTRDHVLGLLAVDGRGRAFRCGVRTPKSSVGYDLTRLLVGSEGTLAVIAEATLRLLPCPTARLTYRAIYGSYGAATRAISAVLNQPLAPSAIEFLDERALALIRTEVPEIPEAGRALLLIELEQNHPFTPSEIEAFEARLGQDGLLDLERASEDAFRERLWQARKSLSPALRRLAAGKINEDVVVPLSRLPALVESVFAIGSRRDTPVVTFGHAGSGNLHVNLLFDPDDPAAVTRARSALSEVFATVLDLGGAISGEHGIGVSKLPFMTAQTDPVTLDLMHQLKTLFDPRGILNPGKLLPPEAVDSVRPVTR</sequence>
<evidence type="ECO:0000256" key="3">
    <source>
        <dbReference type="ARBA" id="ARBA00022630"/>
    </source>
</evidence>
<dbReference type="Pfam" id="PF02913">
    <property type="entry name" value="FAD-oxidase_C"/>
    <property type="match status" value="1"/>
</dbReference>